<dbReference type="Proteomes" id="UP000199415">
    <property type="component" value="Unassembled WGS sequence"/>
</dbReference>
<reference evidence="7 8" key="1">
    <citation type="submission" date="2016-10" db="EMBL/GenBank/DDBJ databases">
        <authorList>
            <person name="de Groot N.N."/>
        </authorList>
    </citation>
    <scope>NUCLEOTIDE SEQUENCE [LARGE SCALE GENOMIC DNA]</scope>
    <source>
        <strain evidence="7 8">DSM 25584</strain>
    </source>
</reference>
<dbReference type="STRING" id="1082479.SAMN05216241_101399"/>
<dbReference type="GO" id="GO:0008745">
    <property type="term" value="F:N-acetylmuramoyl-L-alanine amidase activity"/>
    <property type="evidence" value="ECO:0007669"/>
    <property type="project" value="UniProtKB-EC"/>
</dbReference>
<dbReference type="Pfam" id="PF11741">
    <property type="entry name" value="AMIN"/>
    <property type="match status" value="1"/>
</dbReference>
<dbReference type="CDD" id="cd02696">
    <property type="entry name" value="MurNAc-LAA"/>
    <property type="match status" value="1"/>
</dbReference>
<dbReference type="PANTHER" id="PTHR30404:SF0">
    <property type="entry name" value="N-ACETYLMURAMOYL-L-ALANINE AMIDASE AMIC"/>
    <property type="match status" value="1"/>
</dbReference>
<feature type="signal peptide" evidence="5">
    <location>
        <begin position="1"/>
        <end position="29"/>
    </location>
</feature>
<evidence type="ECO:0000256" key="1">
    <source>
        <dbReference type="ARBA" id="ARBA00001561"/>
    </source>
</evidence>
<keyword evidence="5" id="KW-0732">Signal</keyword>
<feature type="domain" description="MurNAc-LAA" evidence="6">
    <location>
        <begin position="240"/>
        <end position="394"/>
    </location>
</feature>
<evidence type="ECO:0000256" key="5">
    <source>
        <dbReference type="SAM" id="SignalP"/>
    </source>
</evidence>
<dbReference type="EC" id="3.5.1.28" evidence="2"/>
<dbReference type="Gene3D" id="2.60.40.3500">
    <property type="match status" value="1"/>
</dbReference>
<dbReference type="EMBL" id="FNCE01000001">
    <property type="protein sequence ID" value="SDF53821.1"/>
    <property type="molecule type" value="Genomic_DNA"/>
</dbReference>
<name>A0A1G7LWQ6_9PROT</name>
<dbReference type="SUPFAM" id="SSF53187">
    <property type="entry name" value="Zn-dependent exopeptidases"/>
    <property type="match status" value="1"/>
</dbReference>
<protein>
    <recommendedName>
        <fullName evidence="2">N-acetylmuramoyl-L-alanine amidase</fullName>
        <ecNumber evidence="2">3.5.1.28</ecNumber>
    </recommendedName>
</protein>
<dbReference type="InterPro" id="IPR021731">
    <property type="entry name" value="AMIN_dom"/>
</dbReference>
<dbReference type="InterPro" id="IPR050695">
    <property type="entry name" value="N-acetylmuramoyl_amidase_3"/>
</dbReference>
<accession>A0A1G7LWQ6</accession>
<dbReference type="PANTHER" id="PTHR30404">
    <property type="entry name" value="N-ACETYLMURAMOYL-L-ALANINE AMIDASE"/>
    <property type="match status" value="1"/>
</dbReference>
<evidence type="ECO:0000256" key="4">
    <source>
        <dbReference type="SAM" id="MobiDB-lite"/>
    </source>
</evidence>
<evidence type="ECO:0000313" key="7">
    <source>
        <dbReference type="EMBL" id="SDF53821.1"/>
    </source>
</evidence>
<sequence>MARVLHRMREMAVALAAAAALLAATAAAAQPRVSAVRLGEHPDKTRFVVELSQAAPYRVFTLGKPYRVVIDLPQVTWNIPEHRQGEVDTGAIESLRYGLFAPNRSRVVLDAKGPVRITDVFRLPPQDGYPHRLVVDVTRVSPENFLQPRERDPIASANPLPEAEQRQRDVAEADDDRLTIVIDAGHGGPDPGAIGVDGTYEKDLVLTYARHLKERLEQAGPYRVVLTRKRDIFLKLNERVEIANEVNGDLFISLHANATRNGRASGASVFTLSETASDEEAAELAAKENKSAVVAGMDLEGTTQTVSQILIDLAQRETMNTSKRFAGMLVDELQNEVRLLENSHRHAGFVVLKSPNVPSVLLEIGFLSHEEEIQELKTASHRRTVNSQVVDAVKQYFQWRQARR</sequence>
<feature type="region of interest" description="Disordered" evidence="4">
    <location>
        <begin position="146"/>
        <end position="171"/>
    </location>
</feature>
<dbReference type="AlphaFoldDB" id="A0A1G7LWQ6"/>
<feature type="chain" id="PRO_5011649282" description="N-acetylmuramoyl-L-alanine amidase" evidence="5">
    <location>
        <begin position="30"/>
        <end position="404"/>
    </location>
</feature>
<dbReference type="Pfam" id="PF01520">
    <property type="entry name" value="Amidase_3"/>
    <property type="match status" value="1"/>
</dbReference>
<keyword evidence="3" id="KW-0378">Hydrolase</keyword>
<dbReference type="GO" id="GO:0009253">
    <property type="term" value="P:peptidoglycan catabolic process"/>
    <property type="evidence" value="ECO:0007669"/>
    <property type="project" value="InterPro"/>
</dbReference>
<comment type="catalytic activity">
    <reaction evidence="1">
        <text>Hydrolyzes the link between N-acetylmuramoyl residues and L-amino acid residues in certain cell-wall glycopeptides.</text>
        <dbReference type="EC" id="3.5.1.28"/>
    </reaction>
</comment>
<dbReference type="OrthoDB" id="9806267at2"/>
<dbReference type="SMART" id="SM00646">
    <property type="entry name" value="Ami_3"/>
    <property type="match status" value="1"/>
</dbReference>
<evidence type="ECO:0000256" key="3">
    <source>
        <dbReference type="ARBA" id="ARBA00022801"/>
    </source>
</evidence>
<proteinExistence type="predicted"/>
<dbReference type="Gene3D" id="3.40.630.40">
    <property type="entry name" value="Zn-dependent exopeptidases"/>
    <property type="match status" value="1"/>
</dbReference>
<keyword evidence="8" id="KW-1185">Reference proteome</keyword>
<evidence type="ECO:0000256" key="2">
    <source>
        <dbReference type="ARBA" id="ARBA00011901"/>
    </source>
</evidence>
<dbReference type="InterPro" id="IPR002508">
    <property type="entry name" value="MurNAc-LAA_cat"/>
</dbReference>
<dbReference type="GO" id="GO:0030288">
    <property type="term" value="C:outer membrane-bounded periplasmic space"/>
    <property type="evidence" value="ECO:0007669"/>
    <property type="project" value="TreeGrafter"/>
</dbReference>
<evidence type="ECO:0000313" key="8">
    <source>
        <dbReference type="Proteomes" id="UP000199415"/>
    </source>
</evidence>
<organism evidence="7 8">
    <name type="scientific">Limimonas halophila</name>
    <dbReference type="NCBI Taxonomy" id="1082479"/>
    <lineage>
        <taxon>Bacteria</taxon>
        <taxon>Pseudomonadati</taxon>
        <taxon>Pseudomonadota</taxon>
        <taxon>Alphaproteobacteria</taxon>
        <taxon>Rhodospirillales</taxon>
        <taxon>Rhodovibrionaceae</taxon>
        <taxon>Limimonas</taxon>
    </lineage>
</organism>
<evidence type="ECO:0000259" key="6">
    <source>
        <dbReference type="SMART" id="SM00646"/>
    </source>
</evidence>
<gene>
    <name evidence="7" type="ORF">SAMN05216241_101399</name>
</gene>